<dbReference type="GO" id="GO:0016787">
    <property type="term" value="F:hydrolase activity"/>
    <property type="evidence" value="ECO:0007669"/>
    <property type="project" value="InterPro"/>
</dbReference>
<accession>A0A498R6Y4</accession>
<dbReference type="Proteomes" id="UP000277811">
    <property type="component" value="Unassembled WGS sequence"/>
</dbReference>
<dbReference type="AlphaFoldDB" id="A0A498R6Y4"/>
<dbReference type="PANTHER" id="PTHR31302:SF22">
    <property type="entry name" value="PHOSPHOESTERASE"/>
    <property type="match status" value="1"/>
</dbReference>
<dbReference type="RefSeq" id="WP_122627774.1">
    <property type="nucleotide sequence ID" value="NZ_UPPP01000068.1"/>
</dbReference>
<dbReference type="EMBL" id="UPPP01000068">
    <property type="protein sequence ID" value="VBB06825.1"/>
    <property type="molecule type" value="Genomic_DNA"/>
</dbReference>
<name>A0A498R6Y4_9FIRM</name>
<protein>
    <recommendedName>
        <fullName evidence="1">Calcineurin-like phosphoesterase domain-containing protein</fullName>
    </recommendedName>
</protein>
<dbReference type="Gene3D" id="3.60.21.10">
    <property type="match status" value="1"/>
</dbReference>
<proteinExistence type="predicted"/>
<dbReference type="InterPro" id="IPR051158">
    <property type="entry name" value="Metallophosphoesterase_sf"/>
</dbReference>
<reference evidence="2 3" key="1">
    <citation type="submission" date="2018-06" db="EMBL/GenBank/DDBJ databases">
        <authorList>
            <person name="Strepis N."/>
        </authorList>
    </citation>
    <scope>NUCLEOTIDE SEQUENCE [LARGE SCALE GENOMIC DNA]</scope>
    <source>
        <strain evidence="2">LUCI</strain>
    </source>
</reference>
<dbReference type="InterPro" id="IPR014578">
    <property type="entry name" value="Pesterase_CT488"/>
</dbReference>
<evidence type="ECO:0000313" key="3">
    <source>
        <dbReference type="Proteomes" id="UP000277811"/>
    </source>
</evidence>
<dbReference type="PANTHER" id="PTHR31302">
    <property type="entry name" value="TRANSMEMBRANE PROTEIN WITH METALLOPHOSPHOESTERASE DOMAIN-RELATED"/>
    <property type="match status" value="1"/>
</dbReference>
<dbReference type="SUPFAM" id="SSF56300">
    <property type="entry name" value="Metallo-dependent phosphatases"/>
    <property type="match status" value="1"/>
</dbReference>
<evidence type="ECO:0000313" key="2">
    <source>
        <dbReference type="EMBL" id="VBB06825.1"/>
    </source>
</evidence>
<organism evidence="2 3">
    <name type="scientific">Lucifera butyrica</name>
    <dbReference type="NCBI Taxonomy" id="1351585"/>
    <lineage>
        <taxon>Bacteria</taxon>
        <taxon>Bacillati</taxon>
        <taxon>Bacillota</taxon>
        <taxon>Negativicutes</taxon>
        <taxon>Veillonellales</taxon>
        <taxon>Veillonellaceae</taxon>
        <taxon>Lucifera</taxon>
    </lineage>
</organism>
<feature type="domain" description="Calcineurin-like phosphoesterase" evidence="1">
    <location>
        <begin position="3"/>
        <end position="199"/>
    </location>
</feature>
<dbReference type="PIRSF" id="PIRSF033094">
    <property type="entry name" value="Pesterase_CT488"/>
    <property type="match status" value="1"/>
</dbReference>
<dbReference type="InterPro" id="IPR029052">
    <property type="entry name" value="Metallo-depent_PP-like"/>
</dbReference>
<sequence length="233" mass="26508">MSTIFAIGDLHLSGEPPKKPMVVFGEQWRDHWRKISASWRQSVQERDVVLIAGDISWAMDLEEAMEDLNEIHQMPGQKILVKGNHDFWWSTAAKMKQQLPASISFIHNSFIPVGDIAVCGSRGWVNPYDSNFTAQDQKIYEREEQRIAVSLAAAQKEGYKQQIVVTHFPMFYQGQGTERFLKILNTAQVEHYIFGHLHGEGIVLGPGPNCCPFQCHLVSCDALHFQVKKIMEV</sequence>
<dbReference type="Pfam" id="PF00149">
    <property type="entry name" value="Metallophos"/>
    <property type="match status" value="1"/>
</dbReference>
<dbReference type="OrthoDB" id="8610138at2"/>
<evidence type="ECO:0000259" key="1">
    <source>
        <dbReference type="Pfam" id="PF00149"/>
    </source>
</evidence>
<gene>
    <name evidence="2" type="ORF">LUCI_2062</name>
</gene>
<dbReference type="InterPro" id="IPR004843">
    <property type="entry name" value="Calcineurin-like_PHP"/>
</dbReference>
<keyword evidence="3" id="KW-1185">Reference proteome</keyword>